<sequence length="78" mass="9001">MDVFKLRTFEEVGIQHNIDENQLIDVIGHVVSYESIQLSKQGDNNSSFMNIVVEDEKRNKFPTILWGDLAFQMQSLLS</sequence>
<dbReference type="Proteomes" id="UP000824120">
    <property type="component" value="Chromosome 7"/>
</dbReference>
<accession>A0A9J5Y772</accession>
<dbReference type="SUPFAM" id="SSF50249">
    <property type="entry name" value="Nucleic acid-binding proteins"/>
    <property type="match status" value="1"/>
</dbReference>
<name>A0A9J5Y772_SOLCO</name>
<protein>
    <submittedName>
        <fullName evidence="1">Uncharacterized protein</fullName>
    </submittedName>
</protein>
<comment type="caution">
    <text evidence="1">The sequence shown here is derived from an EMBL/GenBank/DDBJ whole genome shotgun (WGS) entry which is preliminary data.</text>
</comment>
<evidence type="ECO:0000313" key="2">
    <source>
        <dbReference type="Proteomes" id="UP000824120"/>
    </source>
</evidence>
<dbReference type="Gene3D" id="2.40.50.140">
    <property type="entry name" value="Nucleic acid-binding proteins"/>
    <property type="match status" value="1"/>
</dbReference>
<organism evidence="1 2">
    <name type="scientific">Solanum commersonii</name>
    <name type="common">Commerson's wild potato</name>
    <name type="synonym">Commerson's nightshade</name>
    <dbReference type="NCBI Taxonomy" id="4109"/>
    <lineage>
        <taxon>Eukaryota</taxon>
        <taxon>Viridiplantae</taxon>
        <taxon>Streptophyta</taxon>
        <taxon>Embryophyta</taxon>
        <taxon>Tracheophyta</taxon>
        <taxon>Spermatophyta</taxon>
        <taxon>Magnoliopsida</taxon>
        <taxon>eudicotyledons</taxon>
        <taxon>Gunneridae</taxon>
        <taxon>Pentapetalae</taxon>
        <taxon>asterids</taxon>
        <taxon>lamiids</taxon>
        <taxon>Solanales</taxon>
        <taxon>Solanaceae</taxon>
        <taxon>Solanoideae</taxon>
        <taxon>Solaneae</taxon>
        <taxon>Solanum</taxon>
    </lineage>
</organism>
<dbReference type="EMBL" id="JACXVP010000007">
    <property type="protein sequence ID" value="KAG5594886.1"/>
    <property type="molecule type" value="Genomic_DNA"/>
</dbReference>
<gene>
    <name evidence="1" type="ORF">H5410_036118</name>
</gene>
<reference evidence="1 2" key="1">
    <citation type="submission" date="2020-09" db="EMBL/GenBank/DDBJ databases">
        <title>De no assembly of potato wild relative species, Solanum commersonii.</title>
        <authorList>
            <person name="Cho K."/>
        </authorList>
    </citation>
    <scope>NUCLEOTIDE SEQUENCE [LARGE SCALE GENOMIC DNA]</scope>
    <source>
        <strain evidence="1">LZ3.2</strain>
        <tissue evidence="1">Leaf</tissue>
    </source>
</reference>
<keyword evidence="2" id="KW-1185">Reference proteome</keyword>
<dbReference type="AlphaFoldDB" id="A0A9J5Y772"/>
<evidence type="ECO:0000313" key="1">
    <source>
        <dbReference type="EMBL" id="KAG5594886.1"/>
    </source>
</evidence>
<dbReference type="InterPro" id="IPR012340">
    <property type="entry name" value="NA-bd_OB-fold"/>
</dbReference>
<proteinExistence type="predicted"/>
<dbReference type="OrthoDB" id="1303206at2759"/>